<dbReference type="RefSeq" id="WP_166623305.1">
    <property type="nucleotide sequence ID" value="NZ_FOXI01000019.1"/>
</dbReference>
<accession>A0A1I5VP68</accession>
<gene>
    <name evidence="1" type="ORF">SAMN05216277_11914</name>
</gene>
<organism evidence="1 2">
    <name type="scientific">Halolamina pelagica</name>
    <dbReference type="NCBI Taxonomy" id="699431"/>
    <lineage>
        <taxon>Archaea</taxon>
        <taxon>Methanobacteriati</taxon>
        <taxon>Methanobacteriota</taxon>
        <taxon>Stenosarchaea group</taxon>
        <taxon>Halobacteria</taxon>
        <taxon>Halobacteriales</taxon>
        <taxon>Haloferacaceae</taxon>
    </lineage>
</organism>
<dbReference type="Proteomes" id="UP000183769">
    <property type="component" value="Unassembled WGS sequence"/>
</dbReference>
<dbReference type="EMBL" id="FOXI01000019">
    <property type="protein sequence ID" value="SFQ09233.1"/>
    <property type="molecule type" value="Genomic_DNA"/>
</dbReference>
<evidence type="ECO:0000313" key="2">
    <source>
        <dbReference type="Proteomes" id="UP000183769"/>
    </source>
</evidence>
<protein>
    <submittedName>
        <fullName evidence="1">Uncharacterized protein</fullName>
    </submittedName>
</protein>
<sequence length="48" mass="5638">MARQTVPTYEQRERQYRDADALVYCPDCGRSHAATREDETYENVCPNQ</sequence>
<keyword evidence="2" id="KW-1185">Reference proteome</keyword>
<evidence type="ECO:0000313" key="1">
    <source>
        <dbReference type="EMBL" id="SFQ09233.1"/>
    </source>
</evidence>
<name>A0A1I5VP68_9EURY</name>
<reference evidence="2" key="1">
    <citation type="submission" date="2016-10" db="EMBL/GenBank/DDBJ databases">
        <authorList>
            <person name="Varghese N."/>
            <person name="Submissions S."/>
        </authorList>
    </citation>
    <scope>NUCLEOTIDE SEQUENCE [LARGE SCALE GENOMIC DNA]</scope>
    <source>
        <strain evidence="2">CGMCC 1.10329</strain>
    </source>
</reference>
<dbReference type="AlphaFoldDB" id="A0A1I5VP68"/>
<proteinExistence type="predicted"/>